<evidence type="ECO:0000313" key="5">
    <source>
        <dbReference type="Proteomes" id="UP000250140"/>
    </source>
</evidence>
<feature type="transmembrane region" description="Helical" evidence="2">
    <location>
        <begin position="111"/>
        <end position="130"/>
    </location>
</feature>
<organism evidence="4 5">
    <name type="scientific">Glonium stellatum</name>
    <dbReference type="NCBI Taxonomy" id="574774"/>
    <lineage>
        <taxon>Eukaryota</taxon>
        <taxon>Fungi</taxon>
        <taxon>Dikarya</taxon>
        <taxon>Ascomycota</taxon>
        <taxon>Pezizomycotina</taxon>
        <taxon>Dothideomycetes</taxon>
        <taxon>Pleosporomycetidae</taxon>
        <taxon>Gloniales</taxon>
        <taxon>Gloniaceae</taxon>
        <taxon>Glonium</taxon>
    </lineage>
</organism>
<dbReference type="OrthoDB" id="5428737at2759"/>
<evidence type="ECO:0000259" key="3">
    <source>
        <dbReference type="Pfam" id="PF08508"/>
    </source>
</evidence>
<feature type="transmembrane region" description="Helical" evidence="2">
    <location>
        <begin position="82"/>
        <end position="104"/>
    </location>
</feature>
<gene>
    <name evidence="4" type="ORF">AOQ84DRAFT_384275</name>
</gene>
<feature type="domain" description="DUF1746" evidence="3">
    <location>
        <begin position="61"/>
        <end position="177"/>
    </location>
</feature>
<dbReference type="PANTHER" id="PTHR39405:SF1">
    <property type="entry name" value="DSC E3 UBIQUITIN LIGASE COMPLEX SUBUNIT 4"/>
    <property type="match status" value="1"/>
</dbReference>
<dbReference type="EMBL" id="KV748492">
    <property type="protein sequence ID" value="OCL15060.1"/>
    <property type="molecule type" value="Genomic_DNA"/>
</dbReference>
<feature type="region of interest" description="Disordered" evidence="1">
    <location>
        <begin position="1"/>
        <end position="37"/>
    </location>
</feature>
<feature type="compositionally biased region" description="Polar residues" evidence="1">
    <location>
        <begin position="1"/>
        <end position="17"/>
    </location>
</feature>
<feature type="compositionally biased region" description="Basic and acidic residues" evidence="1">
    <location>
        <begin position="18"/>
        <end position="36"/>
    </location>
</feature>
<dbReference type="PANTHER" id="PTHR39405">
    <property type="entry name" value="DSC E3 UBIQUITIN LIGASE COMPLEX SUBUNIT 4"/>
    <property type="match status" value="1"/>
</dbReference>
<accession>A0A8E2FE05</accession>
<evidence type="ECO:0000256" key="2">
    <source>
        <dbReference type="SAM" id="Phobius"/>
    </source>
</evidence>
<feature type="transmembrane region" description="Helical" evidence="2">
    <location>
        <begin position="161"/>
        <end position="180"/>
    </location>
</feature>
<dbReference type="GO" id="GO:0005783">
    <property type="term" value="C:endoplasmic reticulum"/>
    <property type="evidence" value="ECO:0007669"/>
    <property type="project" value="TreeGrafter"/>
</dbReference>
<dbReference type="InterPro" id="IPR038967">
    <property type="entry name" value="Dsc4-like"/>
</dbReference>
<reference evidence="4 5" key="1">
    <citation type="journal article" date="2016" name="Nat. Commun.">
        <title>Ectomycorrhizal ecology is imprinted in the genome of the dominant symbiotic fungus Cenococcum geophilum.</title>
        <authorList>
            <consortium name="DOE Joint Genome Institute"/>
            <person name="Peter M."/>
            <person name="Kohler A."/>
            <person name="Ohm R.A."/>
            <person name="Kuo A."/>
            <person name="Krutzmann J."/>
            <person name="Morin E."/>
            <person name="Arend M."/>
            <person name="Barry K.W."/>
            <person name="Binder M."/>
            <person name="Choi C."/>
            <person name="Clum A."/>
            <person name="Copeland A."/>
            <person name="Grisel N."/>
            <person name="Haridas S."/>
            <person name="Kipfer T."/>
            <person name="LaButti K."/>
            <person name="Lindquist E."/>
            <person name="Lipzen A."/>
            <person name="Maire R."/>
            <person name="Meier B."/>
            <person name="Mihaltcheva S."/>
            <person name="Molinier V."/>
            <person name="Murat C."/>
            <person name="Poggeler S."/>
            <person name="Quandt C.A."/>
            <person name="Sperisen C."/>
            <person name="Tritt A."/>
            <person name="Tisserant E."/>
            <person name="Crous P.W."/>
            <person name="Henrissat B."/>
            <person name="Nehls U."/>
            <person name="Egli S."/>
            <person name="Spatafora J.W."/>
            <person name="Grigoriev I.V."/>
            <person name="Martin F.M."/>
        </authorList>
    </citation>
    <scope>NUCLEOTIDE SEQUENCE [LARGE SCALE GENOMIC DNA]</scope>
    <source>
        <strain evidence="4 5">CBS 207.34</strain>
    </source>
</reference>
<evidence type="ECO:0000313" key="4">
    <source>
        <dbReference type="EMBL" id="OCL15060.1"/>
    </source>
</evidence>
<dbReference type="Proteomes" id="UP000250140">
    <property type="component" value="Unassembled WGS sequence"/>
</dbReference>
<keyword evidence="5" id="KW-1185">Reference proteome</keyword>
<keyword evidence="2" id="KW-0812">Transmembrane</keyword>
<dbReference type="InterPro" id="IPR013715">
    <property type="entry name" value="DUF1746"/>
</dbReference>
<feature type="region of interest" description="Disordered" evidence="1">
    <location>
        <begin position="191"/>
        <end position="222"/>
    </location>
</feature>
<evidence type="ECO:0000256" key="1">
    <source>
        <dbReference type="SAM" id="MobiDB-lite"/>
    </source>
</evidence>
<dbReference type="GO" id="GO:0032933">
    <property type="term" value="P:SREBP signaling pathway"/>
    <property type="evidence" value="ECO:0007669"/>
    <property type="project" value="InterPro"/>
</dbReference>
<protein>
    <submittedName>
        <fullName evidence="4">DUF1746-domain-containing protein</fullName>
    </submittedName>
</protein>
<dbReference type="Pfam" id="PF08508">
    <property type="entry name" value="DUF1746"/>
    <property type="match status" value="1"/>
</dbReference>
<name>A0A8E2FE05_9PEZI</name>
<dbReference type="GO" id="GO:0044695">
    <property type="term" value="C:Dsc E3 ubiquitin ligase complex"/>
    <property type="evidence" value="ECO:0007669"/>
    <property type="project" value="InterPro"/>
</dbReference>
<keyword evidence="2" id="KW-0472">Membrane</keyword>
<keyword evidence="2" id="KW-1133">Transmembrane helix</keyword>
<proteinExistence type="predicted"/>
<dbReference type="AlphaFoldDB" id="A0A8E2FE05"/>
<sequence length="334" mass="36931">MNGEASSSTAHQQYENDSASHPEHTTGDEAGDRATEEEIVGQRKLRAKRKRIDFLDGLLRELDMIIFLELITIYYLDCSFFWFFTRALFHFFLLTPLPDIVLLPSRDEHRAFLPLILGPFVFCSILHLTFSRPSAGEDTRGYLHGGLLIDFIGQQGPTSKLHLVALDTCILVLQLVMLSVHVKRRKLRRNLPPMPGLRANEEPARPSEPAGGTAHPDQDADAEERGVLRRVDTMSDIDQELDDADGLLLSQEISSSSSASSTDVLDALNSGQVVVADLHVIDTLLQEHRDYQAYQQARSNGVVNASSSLSSGRLTTDLAGRRLRASIRMGLGGG</sequence>